<reference evidence="10 11" key="1">
    <citation type="submission" date="2019-09" db="EMBL/GenBank/DDBJ databases">
        <title>Bird 10,000 Genomes (B10K) Project - Family phase.</title>
        <authorList>
            <person name="Zhang G."/>
        </authorList>
    </citation>
    <scope>NUCLEOTIDE SEQUENCE [LARGE SCALE GENOMIC DNA]</scope>
    <source>
        <strain evidence="10">B10K-DU-002-58</strain>
        <tissue evidence="10">Muscle</tissue>
    </source>
</reference>
<evidence type="ECO:0000256" key="7">
    <source>
        <dbReference type="ARBA" id="ARBA00023242"/>
    </source>
</evidence>
<dbReference type="GO" id="GO:0008270">
    <property type="term" value="F:zinc ion binding"/>
    <property type="evidence" value="ECO:0007669"/>
    <property type="project" value="UniProtKB-KW"/>
</dbReference>
<dbReference type="InterPro" id="IPR013087">
    <property type="entry name" value="Znf_C2H2_type"/>
</dbReference>
<dbReference type="GO" id="GO:0000978">
    <property type="term" value="F:RNA polymerase II cis-regulatory region sequence-specific DNA binding"/>
    <property type="evidence" value="ECO:0007669"/>
    <property type="project" value="TreeGrafter"/>
</dbReference>
<keyword evidence="6" id="KW-0862">Zinc</keyword>
<dbReference type="AlphaFoldDB" id="A0A7L2XQQ1"/>
<evidence type="ECO:0000256" key="6">
    <source>
        <dbReference type="ARBA" id="ARBA00022833"/>
    </source>
</evidence>
<dbReference type="PROSITE" id="PS00028">
    <property type="entry name" value="ZINC_FINGER_C2H2_1"/>
    <property type="match status" value="1"/>
</dbReference>
<dbReference type="Proteomes" id="UP000545329">
    <property type="component" value="Unassembled WGS sequence"/>
</dbReference>
<keyword evidence="7" id="KW-0539">Nucleus</keyword>
<keyword evidence="5 8" id="KW-0863">Zinc-finger</keyword>
<dbReference type="OrthoDB" id="6077919at2759"/>
<evidence type="ECO:0000259" key="9">
    <source>
        <dbReference type="PROSITE" id="PS50157"/>
    </source>
</evidence>
<evidence type="ECO:0000256" key="2">
    <source>
        <dbReference type="ARBA" id="ARBA00006991"/>
    </source>
</evidence>
<dbReference type="Gene3D" id="3.30.160.60">
    <property type="entry name" value="Classic Zinc Finger"/>
    <property type="match status" value="1"/>
</dbReference>
<evidence type="ECO:0000256" key="8">
    <source>
        <dbReference type="PROSITE-ProRule" id="PRU00042"/>
    </source>
</evidence>
<name>A0A7L2XQQ1_9PASS</name>
<evidence type="ECO:0000256" key="5">
    <source>
        <dbReference type="ARBA" id="ARBA00022771"/>
    </source>
</evidence>
<proteinExistence type="inferred from homology"/>
<keyword evidence="3" id="KW-0479">Metal-binding</keyword>
<evidence type="ECO:0000256" key="4">
    <source>
        <dbReference type="ARBA" id="ARBA00022737"/>
    </source>
</evidence>
<feature type="domain" description="C2H2-type" evidence="9">
    <location>
        <begin position="57"/>
        <end position="79"/>
    </location>
</feature>
<dbReference type="EMBL" id="VZTN01021866">
    <property type="protein sequence ID" value="NXS84701.1"/>
    <property type="molecule type" value="Genomic_DNA"/>
</dbReference>
<evidence type="ECO:0000256" key="3">
    <source>
        <dbReference type="ARBA" id="ARBA00022723"/>
    </source>
</evidence>
<dbReference type="Gene3D" id="2.20.28.10">
    <property type="match status" value="1"/>
</dbReference>
<evidence type="ECO:0000313" key="11">
    <source>
        <dbReference type="Proteomes" id="UP000545329"/>
    </source>
</evidence>
<dbReference type="PROSITE" id="PS50157">
    <property type="entry name" value="ZINC_FINGER_C2H2_2"/>
    <property type="match status" value="2"/>
</dbReference>
<feature type="non-terminal residue" evidence="10">
    <location>
        <position position="1"/>
    </location>
</feature>
<keyword evidence="11" id="KW-1185">Reference proteome</keyword>
<dbReference type="Pfam" id="PF00096">
    <property type="entry name" value="zf-C2H2"/>
    <property type="match status" value="1"/>
</dbReference>
<dbReference type="PANTHER" id="PTHR23226">
    <property type="entry name" value="ZINC FINGER AND SCAN DOMAIN-CONTAINING"/>
    <property type="match status" value="1"/>
</dbReference>
<feature type="non-terminal residue" evidence="10">
    <location>
        <position position="94"/>
    </location>
</feature>
<comment type="similarity">
    <text evidence="2">Belongs to the krueppel C2H2-type zinc-finger protein family.</text>
</comment>
<protein>
    <submittedName>
        <fullName evidence="10">ZNF7 protein</fullName>
    </submittedName>
</protein>
<organism evidence="10 11">
    <name type="scientific">Erpornis zantholeuca</name>
    <dbReference type="NCBI Taxonomy" id="1112836"/>
    <lineage>
        <taxon>Eukaryota</taxon>
        <taxon>Metazoa</taxon>
        <taxon>Chordata</taxon>
        <taxon>Craniata</taxon>
        <taxon>Vertebrata</taxon>
        <taxon>Euteleostomi</taxon>
        <taxon>Archelosauria</taxon>
        <taxon>Archosauria</taxon>
        <taxon>Dinosauria</taxon>
        <taxon>Saurischia</taxon>
        <taxon>Theropoda</taxon>
        <taxon>Coelurosauria</taxon>
        <taxon>Aves</taxon>
        <taxon>Neognathae</taxon>
        <taxon>Neoaves</taxon>
        <taxon>Telluraves</taxon>
        <taxon>Australaves</taxon>
        <taxon>Passeriformes</taxon>
        <taxon>Sylvioidea</taxon>
        <taxon>Timaliidae</taxon>
        <taxon>Erpornis</taxon>
    </lineage>
</organism>
<dbReference type="SUPFAM" id="SSF57667">
    <property type="entry name" value="beta-beta-alpha zinc fingers"/>
    <property type="match status" value="1"/>
</dbReference>
<accession>A0A7L2XQQ1</accession>
<dbReference type="FunFam" id="3.30.160.60:FF:000446">
    <property type="entry name" value="Zinc finger protein"/>
    <property type="match status" value="1"/>
</dbReference>
<comment type="subcellular location">
    <subcellularLocation>
        <location evidence="1">Nucleus</location>
    </subcellularLocation>
</comment>
<keyword evidence="4" id="KW-0677">Repeat</keyword>
<comment type="caution">
    <text evidence="10">The sequence shown here is derived from an EMBL/GenBank/DDBJ whole genome shotgun (WGS) entry which is preliminary data.</text>
</comment>
<evidence type="ECO:0000313" key="10">
    <source>
        <dbReference type="EMBL" id="NXS84701.1"/>
    </source>
</evidence>
<evidence type="ECO:0000256" key="1">
    <source>
        <dbReference type="ARBA" id="ARBA00004123"/>
    </source>
</evidence>
<dbReference type="PANTHER" id="PTHR23226:SF150">
    <property type="entry name" value="ZINC FINGER PROTEIN 444"/>
    <property type="match status" value="1"/>
</dbReference>
<sequence>SSKKFRCHDCGKALEFPKKPPQKATERAHKCSECGKSFRLSSGLVAQRRRNSEGNPRRCPNCGKSFGAGSALVQHQRIHGSGICGKSFPGSSGL</sequence>
<dbReference type="GO" id="GO:0000981">
    <property type="term" value="F:DNA-binding transcription factor activity, RNA polymerase II-specific"/>
    <property type="evidence" value="ECO:0007669"/>
    <property type="project" value="TreeGrafter"/>
</dbReference>
<dbReference type="FunFam" id="3.30.160.60:FF:000058">
    <property type="entry name" value="Zinc finger protein 2 homolog"/>
    <property type="match status" value="1"/>
</dbReference>
<feature type="domain" description="C2H2-type" evidence="9">
    <location>
        <begin position="29"/>
        <end position="56"/>
    </location>
</feature>
<dbReference type="Pfam" id="PF13912">
    <property type="entry name" value="zf-C2H2_6"/>
    <property type="match status" value="1"/>
</dbReference>
<dbReference type="InterPro" id="IPR036236">
    <property type="entry name" value="Znf_C2H2_sf"/>
</dbReference>
<dbReference type="GO" id="GO:0005634">
    <property type="term" value="C:nucleus"/>
    <property type="evidence" value="ECO:0007669"/>
    <property type="project" value="UniProtKB-SubCell"/>
</dbReference>
<gene>
    <name evidence="10" type="primary">Znf7</name>
    <name evidence="10" type="ORF">ERPZAN_R14996</name>
</gene>